<proteinExistence type="predicted"/>
<evidence type="ECO:0000256" key="1">
    <source>
        <dbReference type="ARBA" id="ARBA00023015"/>
    </source>
</evidence>
<dbReference type="PANTHER" id="PTHR47840:SF1">
    <property type="entry name" value="ZN(II)2CYS6 TRANSCRIPTION FACTOR (EUROFUNG)"/>
    <property type="match status" value="1"/>
</dbReference>
<gene>
    <name evidence="6" type="ORF">CONLIGDRAFT_669883</name>
</gene>
<dbReference type="InParanoid" id="A0A1J7JK04"/>
<dbReference type="PANTHER" id="PTHR47840">
    <property type="entry name" value="ZN(II)2CYS6 TRANSCRIPTION FACTOR (EUROFUNG)-RELATED"/>
    <property type="match status" value="1"/>
</dbReference>
<dbReference type="InterPro" id="IPR001138">
    <property type="entry name" value="Zn2Cys6_DnaBD"/>
</dbReference>
<dbReference type="GO" id="GO:0008270">
    <property type="term" value="F:zinc ion binding"/>
    <property type="evidence" value="ECO:0007669"/>
    <property type="project" value="InterPro"/>
</dbReference>
<dbReference type="AlphaFoldDB" id="A0A1J7JK04"/>
<reference evidence="6 7" key="1">
    <citation type="submission" date="2016-10" db="EMBL/GenBank/DDBJ databases">
        <title>Draft genome sequence of Coniochaeta ligniaria NRRL30616, a lignocellulolytic fungus for bioabatement of inhibitors in plant biomass hydrolysates.</title>
        <authorList>
            <consortium name="DOE Joint Genome Institute"/>
            <person name="Jimenez D.J."/>
            <person name="Hector R.E."/>
            <person name="Riley R."/>
            <person name="Sun H."/>
            <person name="Grigoriev I.V."/>
            <person name="Van Elsas J.D."/>
            <person name="Nichols N.N."/>
        </authorList>
    </citation>
    <scope>NUCLEOTIDE SEQUENCE [LARGE SCALE GENOMIC DNA]</scope>
    <source>
        <strain evidence="6 7">NRRL 30616</strain>
    </source>
</reference>
<keyword evidence="2" id="KW-0804">Transcription</keyword>
<evidence type="ECO:0000313" key="6">
    <source>
        <dbReference type="EMBL" id="OIW30168.1"/>
    </source>
</evidence>
<feature type="region of interest" description="Disordered" evidence="4">
    <location>
        <begin position="860"/>
        <end position="881"/>
    </location>
</feature>
<dbReference type="InterPro" id="IPR036864">
    <property type="entry name" value="Zn2-C6_fun-type_DNA-bd_sf"/>
</dbReference>
<feature type="compositionally biased region" description="Basic and acidic residues" evidence="4">
    <location>
        <begin position="676"/>
        <end position="685"/>
    </location>
</feature>
<dbReference type="PROSITE" id="PS50048">
    <property type="entry name" value="ZN2_CY6_FUNGAL_2"/>
    <property type="match status" value="1"/>
</dbReference>
<evidence type="ECO:0000259" key="5">
    <source>
        <dbReference type="PROSITE" id="PS50048"/>
    </source>
</evidence>
<feature type="compositionally biased region" description="Polar residues" evidence="4">
    <location>
        <begin position="114"/>
        <end position="132"/>
    </location>
</feature>
<protein>
    <recommendedName>
        <fullName evidence="5">Zn(2)-C6 fungal-type domain-containing protein</fullName>
    </recommendedName>
</protein>
<organism evidence="6 7">
    <name type="scientific">Coniochaeta ligniaria NRRL 30616</name>
    <dbReference type="NCBI Taxonomy" id="1408157"/>
    <lineage>
        <taxon>Eukaryota</taxon>
        <taxon>Fungi</taxon>
        <taxon>Dikarya</taxon>
        <taxon>Ascomycota</taxon>
        <taxon>Pezizomycotina</taxon>
        <taxon>Sordariomycetes</taxon>
        <taxon>Sordariomycetidae</taxon>
        <taxon>Coniochaetales</taxon>
        <taxon>Coniochaetaceae</taxon>
        <taxon>Coniochaeta</taxon>
    </lineage>
</organism>
<feature type="region of interest" description="Disordered" evidence="4">
    <location>
        <begin position="1"/>
        <end position="37"/>
    </location>
</feature>
<keyword evidence="1" id="KW-0805">Transcription regulation</keyword>
<keyword evidence="3" id="KW-0539">Nucleus</keyword>
<dbReference type="Gene3D" id="4.10.240.10">
    <property type="entry name" value="Zn(2)-C6 fungal-type DNA-binding domain"/>
    <property type="match status" value="1"/>
</dbReference>
<name>A0A1J7JK04_9PEZI</name>
<evidence type="ECO:0000256" key="3">
    <source>
        <dbReference type="ARBA" id="ARBA00023242"/>
    </source>
</evidence>
<dbReference type="Pfam" id="PF00172">
    <property type="entry name" value="Zn_clus"/>
    <property type="match status" value="1"/>
</dbReference>
<sequence>MNSSYIQSPPEPERGGGVRRSVADVETPETKRRKIRKGTRSCWECKRRKIRCNFGSASDAVCIGCHRRGTHCLSQEYPEEASRPAERGQQIGDRIVRVEALVEQLVRKVGNASPPDSQSSPITTFTSSSKTTPAEREDPIAASHPGLPTPCPSDIESTQFNTFCNASPADHQSAPPCTSLTPLVAPERGSSVTRATGASLTPKLQKLSRELYAALPSAEVALHICQSVGGFSLYFHQMMTRSRSDFDIEMATPEQSAELPSPNAHPVMIAKFLLNLAEYLQYIPHDQAVIDKLGESPRAMMKRLADAAIVVTTDEELMGTVESLQCIILEGAYQANSGNLRRAWLAFRRAMVVGQLMGIHRKRIANVKKLDPSTQADPQFMWYRIQFADRFLGLMLGLPAGSLDNTFASEAVMGNEPPMNKLERRMAVIASRILERNECAPESCNLAETQAIDLELQKAAKTMPSKWWLPPNLSQMAQNTDQTAIFWETLRLTNQIFYYNLLNQLHLPYMLMFSSEKHTVYSKLACVNASREVLSRFIAFRTWNKVAFCCRSVDFFALMAAMTLVLAHLHANDEPDLNCLAHQRHSDRAMMEQVLESMEMVYKLNMDVLSQKSGDLLRRLLEIEADAAEGRRYDTRSVMEDMAHDHHTTDGTGGSSTTIRNCTKPGGPCAQSDESGALHEHHASDDEPGVLRMCIPYFGIIRIAREGGISREPPAAGGLTLPPQPLGLFGVGDRDSIPSSSMVTNTSDNNVDCDAYCPVQLHGVINMSKFSPQQAVPEPQTQSQSHQQNVLHDHAAHHNNDFSSNQGYGSNLIDDNAAALQQQYPFPGLAASADDWAFQGVDMAFFDNLMKGLDQNANTSSVQQPVQADNGALGFGGNSWQ</sequence>
<dbReference type="STRING" id="1408157.A0A1J7JK04"/>
<dbReference type="SUPFAM" id="SSF57701">
    <property type="entry name" value="Zn2/Cys6 DNA-binding domain"/>
    <property type="match status" value="1"/>
</dbReference>
<evidence type="ECO:0000256" key="2">
    <source>
        <dbReference type="ARBA" id="ARBA00023163"/>
    </source>
</evidence>
<evidence type="ECO:0000256" key="4">
    <source>
        <dbReference type="SAM" id="MobiDB-lite"/>
    </source>
</evidence>
<dbReference type="GO" id="GO:0000981">
    <property type="term" value="F:DNA-binding transcription factor activity, RNA polymerase II-specific"/>
    <property type="evidence" value="ECO:0007669"/>
    <property type="project" value="InterPro"/>
</dbReference>
<keyword evidence="7" id="KW-1185">Reference proteome</keyword>
<dbReference type="EMBL" id="KV875097">
    <property type="protein sequence ID" value="OIW30168.1"/>
    <property type="molecule type" value="Genomic_DNA"/>
</dbReference>
<dbReference type="OrthoDB" id="5392779at2759"/>
<feature type="region of interest" description="Disordered" evidence="4">
    <location>
        <begin position="109"/>
        <end position="145"/>
    </location>
</feature>
<dbReference type="Proteomes" id="UP000182658">
    <property type="component" value="Unassembled WGS sequence"/>
</dbReference>
<dbReference type="PROSITE" id="PS00463">
    <property type="entry name" value="ZN2_CY6_FUNGAL_1"/>
    <property type="match status" value="1"/>
</dbReference>
<dbReference type="SMART" id="SM00066">
    <property type="entry name" value="GAL4"/>
    <property type="match status" value="1"/>
</dbReference>
<feature type="region of interest" description="Disordered" evidence="4">
    <location>
        <begin position="644"/>
        <end position="685"/>
    </location>
</feature>
<feature type="domain" description="Zn(2)-C6 fungal-type" evidence="5">
    <location>
        <begin position="41"/>
        <end position="72"/>
    </location>
</feature>
<accession>A0A1J7JK04</accession>
<dbReference type="CDD" id="cd00067">
    <property type="entry name" value="GAL4"/>
    <property type="match status" value="1"/>
</dbReference>
<evidence type="ECO:0000313" key="7">
    <source>
        <dbReference type="Proteomes" id="UP000182658"/>
    </source>
</evidence>
<dbReference type="CDD" id="cd12148">
    <property type="entry name" value="fungal_TF_MHR"/>
    <property type="match status" value="1"/>
</dbReference>